<dbReference type="CDD" id="cd02966">
    <property type="entry name" value="TlpA_like_family"/>
    <property type="match status" value="1"/>
</dbReference>
<keyword evidence="5" id="KW-0732">Signal</keyword>
<keyword evidence="8" id="KW-1185">Reference proteome</keyword>
<organism evidence="7 8">
    <name type="scientific">Butyricimonas faecihominis</name>
    <dbReference type="NCBI Taxonomy" id="1472416"/>
    <lineage>
        <taxon>Bacteria</taxon>
        <taxon>Pseudomonadati</taxon>
        <taxon>Bacteroidota</taxon>
        <taxon>Bacteroidia</taxon>
        <taxon>Bacteroidales</taxon>
        <taxon>Odoribacteraceae</taxon>
        <taxon>Butyricimonas</taxon>
    </lineage>
</organism>
<name>A0A7W6HZ41_9BACT</name>
<dbReference type="RefSeq" id="WP_167513939.1">
    <property type="nucleotide sequence ID" value="NZ_AP028155.1"/>
</dbReference>
<comment type="caution">
    <text evidence="7">The sequence shown here is derived from an EMBL/GenBank/DDBJ whole genome shotgun (WGS) entry which is preliminary data.</text>
</comment>
<evidence type="ECO:0000259" key="6">
    <source>
        <dbReference type="PROSITE" id="PS51352"/>
    </source>
</evidence>
<evidence type="ECO:0000313" key="8">
    <source>
        <dbReference type="Proteomes" id="UP000546007"/>
    </source>
</evidence>
<evidence type="ECO:0000256" key="1">
    <source>
        <dbReference type="ARBA" id="ARBA00004196"/>
    </source>
</evidence>
<keyword evidence="7" id="KW-0413">Isomerase</keyword>
<evidence type="ECO:0000256" key="5">
    <source>
        <dbReference type="SAM" id="SignalP"/>
    </source>
</evidence>
<dbReference type="GO" id="GO:0017004">
    <property type="term" value="P:cytochrome complex assembly"/>
    <property type="evidence" value="ECO:0007669"/>
    <property type="project" value="UniProtKB-KW"/>
</dbReference>
<sequence>MIRLLYFLFCILQVGSLQAEGFATVKGRVSGEQQPLNIQLMRVENGVPVEYAGTSIASGGSFAFMLEPEENQPYYYLYDGKGYCRLYLQAGVETEVVWEDQNFRVIQSGNEENRLLETWREMERELKGDQKSDTYGAFFPRFESVRKNVNNWLSEVERILPNYVTELKEIVELDLLNHFVMYVAKRQQNYESEEQESAYYQQIMKSFPEKDSRSLKQPYGMELLNNYFTYKQTFIFRDREYTMEERLAELNVPELKAEYILAKIPTTDYRRYCEYERYYMPLLPESYRQRMRHLQERPVSILQPGELAPNLMYPDTNGQLHSMADFKGKYKYIDIWATWCVPCKKEIPSLQSLEKELEGQDIVFISISIDKNRKAWKDFVRVRQLGGTQLWAGDWTELPHELKLGSVPRFMLIDPEGRWVDVNASRPSDPKLKEILKKLLGK</sequence>
<feature type="chain" id="PRO_5031278823" evidence="5">
    <location>
        <begin position="20"/>
        <end position="442"/>
    </location>
</feature>
<feature type="signal peptide" evidence="5">
    <location>
        <begin position="1"/>
        <end position="19"/>
    </location>
</feature>
<dbReference type="InterPro" id="IPR050553">
    <property type="entry name" value="Thioredoxin_ResA/DsbE_sf"/>
</dbReference>
<dbReference type="Pfam" id="PF00578">
    <property type="entry name" value="AhpC-TSA"/>
    <property type="match status" value="1"/>
</dbReference>
<keyword evidence="4" id="KW-0676">Redox-active center</keyword>
<dbReference type="InterPro" id="IPR036249">
    <property type="entry name" value="Thioredoxin-like_sf"/>
</dbReference>
<dbReference type="PROSITE" id="PS51352">
    <property type="entry name" value="THIOREDOXIN_2"/>
    <property type="match status" value="1"/>
</dbReference>
<dbReference type="Gene3D" id="3.40.30.10">
    <property type="entry name" value="Glutaredoxin"/>
    <property type="match status" value="1"/>
</dbReference>
<protein>
    <submittedName>
        <fullName evidence="7">Thiol-disulfide isomerase/thioredoxin</fullName>
    </submittedName>
</protein>
<keyword evidence="3" id="KW-1015">Disulfide bond</keyword>
<dbReference type="GO" id="GO:0030313">
    <property type="term" value="C:cell envelope"/>
    <property type="evidence" value="ECO:0007669"/>
    <property type="project" value="UniProtKB-SubCell"/>
</dbReference>
<accession>A0A7W6HZ41</accession>
<dbReference type="Proteomes" id="UP000546007">
    <property type="component" value="Unassembled WGS sequence"/>
</dbReference>
<dbReference type="InterPro" id="IPR013766">
    <property type="entry name" value="Thioredoxin_domain"/>
</dbReference>
<dbReference type="GeneID" id="93101380"/>
<feature type="domain" description="Thioredoxin" evidence="6">
    <location>
        <begin position="302"/>
        <end position="441"/>
    </location>
</feature>
<dbReference type="EMBL" id="JACIES010000011">
    <property type="protein sequence ID" value="MBB4027676.1"/>
    <property type="molecule type" value="Genomic_DNA"/>
</dbReference>
<comment type="subcellular location">
    <subcellularLocation>
        <location evidence="1">Cell envelope</location>
    </subcellularLocation>
</comment>
<keyword evidence="2" id="KW-0201">Cytochrome c-type biogenesis</keyword>
<evidence type="ECO:0000313" key="7">
    <source>
        <dbReference type="EMBL" id="MBB4027676.1"/>
    </source>
</evidence>
<dbReference type="InterPro" id="IPR000866">
    <property type="entry name" value="AhpC/TSA"/>
</dbReference>
<dbReference type="GO" id="GO:0016853">
    <property type="term" value="F:isomerase activity"/>
    <property type="evidence" value="ECO:0007669"/>
    <property type="project" value="UniProtKB-KW"/>
</dbReference>
<dbReference type="SUPFAM" id="SSF52833">
    <property type="entry name" value="Thioredoxin-like"/>
    <property type="match status" value="1"/>
</dbReference>
<evidence type="ECO:0000256" key="2">
    <source>
        <dbReference type="ARBA" id="ARBA00022748"/>
    </source>
</evidence>
<dbReference type="AlphaFoldDB" id="A0A7W6HZ41"/>
<proteinExistence type="predicted"/>
<dbReference type="PANTHER" id="PTHR42852">
    <property type="entry name" value="THIOL:DISULFIDE INTERCHANGE PROTEIN DSBE"/>
    <property type="match status" value="1"/>
</dbReference>
<evidence type="ECO:0000256" key="3">
    <source>
        <dbReference type="ARBA" id="ARBA00023157"/>
    </source>
</evidence>
<dbReference type="PANTHER" id="PTHR42852:SF6">
    <property type="entry name" value="THIOL:DISULFIDE INTERCHANGE PROTEIN DSBE"/>
    <property type="match status" value="1"/>
</dbReference>
<reference evidence="7 8" key="1">
    <citation type="submission" date="2020-08" db="EMBL/GenBank/DDBJ databases">
        <title>Genomic Encyclopedia of Type Strains, Phase IV (KMG-IV): sequencing the most valuable type-strain genomes for metagenomic binning, comparative biology and taxonomic classification.</title>
        <authorList>
            <person name="Goeker M."/>
        </authorList>
    </citation>
    <scope>NUCLEOTIDE SEQUENCE [LARGE SCALE GENOMIC DNA]</scope>
    <source>
        <strain evidence="7 8">DSM 105721</strain>
    </source>
</reference>
<evidence type="ECO:0000256" key="4">
    <source>
        <dbReference type="ARBA" id="ARBA00023284"/>
    </source>
</evidence>
<gene>
    <name evidence="7" type="ORF">GGR14_003490</name>
</gene>